<feature type="compositionally biased region" description="Polar residues" evidence="1">
    <location>
        <begin position="8"/>
        <end position="20"/>
    </location>
</feature>
<accession>A0A448XGS2</accession>
<reference evidence="2" key="1">
    <citation type="submission" date="2018-11" db="EMBL/GenBank/DDBJ databases">
        <authorList>
            <consortium name="Pathogen Informatics"/>
        </authorList>
    </citation>
    <scope>NUCLEOTIDE SEQUENCE</scope>
</reference>
<comment type="caution">
    <text evidence="2">The sequence shown here is derived from an EMBL/GenBank/DDBJ whole genome shotgun (WGS) entry which is preliminary data.</text>
</comment>
<gene>
    <name evidence="2" type="ORF">PXEA_LOCUS29661</name>
</gene>
<dbReference type="EMBL" id="CAAALY010251684">
    <property type="protein sequence ID" value="VEL36221.1"/>
    <property type="molecule type" value="Genomic_DNA"/>
</dbReference>
<dbReference type="Proteomes" id="UP000784294">
    <property type="component" value="Unassembled WGS sequence"/>
</dbReference>
<name>A0A448XGS2_9PLAT</name>
<evidence type="ECO:0000256" key="1">
    <source>
        <dbReference type="SAM" id="MobiDB-lite"/>
    </source>
</evidence>
<feature type="region of interest" description="Disordered" evidence="1">
    <location>
        <begin position="1"/>
        <end position="20"/>
    </location>
</feature>
<proteinExistence type="predicted"/>
<dbReference type="AlphaFoldDB" id="A0A448XGS2"/>
<keyword evidence="3" id="KW-1185">Reference proteome</keyword>
<evidence type="ECO:0000313" key="3">
    <source>
        <dbReference type="Proteomes" id="UP000784294"/>
    </source>
</evidence>
<organism evidence="2 3">
    <name type="scientific">Protopolystoma xenopodis</name>
    <dbReference type="NCBI Taxonomy" id="117903"/>
    <lineage>
        <taxon>Eukaryota</taxon>
        <taxon>Metazoa</taxon>
        <taxon>Spiralia</taxon>
        <taxon>Lophotrochozoa</taxon>
        <taxon>Platyhelminthes</taxon>
        <taxon>Monogenea</taxon>
        <taxon>Polyopisthocotylea</taxon>
        <taxon>Polystomatidea</taxon>
        <taxon>Polystomatidae</taxon>
        <taxon>Protopolystoma</taxon>
    </lineage>
</organism>
<sequence length="80" mass="8644">MGGEMQAINGSGPSSPRTPTNCQYAEAVHRLHAEMHHPGGVEITRHAAEFLSGVAFVDLADRVCNIAVVCLFNLFQFGNF</sequence>
<evidence type="ECO:0000313" key="2">
    <source>
        <dbReference type="EMBL" id="VEL36221.1"/>
    </source>
</evidence>
<protein>
    <submittedName>
        <fullName evidence="2">Uncharacterized protein</fullName>
    </submittedName>
</protein>